<proteinExistence type="predicted"/>
<reference evidence="1 2" key="1">
    <citation type="journal article" date="2024" name="G3 (Bethesda)">
        <title>Genome assembly of Hibiscus sabdariffa L. provides insights into metabolisms of medicinal natural products.</title>
        <authorList>
            <person name="Kim T."/>
        </authorList>
    </citation>
    <scope>NUCLEOTIDE SEQUENCE [LARGE SCALE GENOMIC DNA]</scope>
    <source>
        <strain evidence="1">TK-2024</strain>
        <tissue evidence="1">Old leaves</tissue>
    </source>
</reference>
<gene>
    <name evidence="1" type="ORF">V6N11_068139</name>
</gene>
<accession>A0ABR2SST3</accession>
<dbReference type="Proteomes" id="UP001396334">
    <property type="component" value="Unassembled WGS sequence"/>
</dbReference>
<keyword evidence="2" id="KW-1185">Reference proteome</keyword>
<dbReference type="EMBL" id="JBBPBN010000012">
    <property type="protein sequence ID" value="KAK9028332.1"/>
    <property type="molecule type" value="Genomic_DNA"/>
</dbReference>
<name>A0ABR2SST3_9ROSI</name>
<comment type="caution">
    <text evidence="1">The sequence shown here is derived from an EMBL/GenBank/DDBJ whole genome shotgun (WGS) entry which is preliminary data.</text>
</comment>
<evidence type="ECO:0000313" key="2">
    <source>
        <dbReference type="Proteomes" id="UP001396334"/>
    </source>
</evidence>
<organism evidence="1 2">
    <name type="scientific">Hibiscus sabdariffa</name>
    <name type="common">roselle</name>
    <dbReference type="NCBI Taxonomy" id="183260"/>
    <lineage>
        <taxon>Eukaryota</taxon>
        <taxon>Viridiplantae</taxon>
        <taxon>Streptophyta</taxon>
        <taxon>Embryophyta</taxon>
        <taxon>Tracheophyta</taxon>
        <taxon>Spermatophyta</taxon>
        <taxon>Magnoliopsida</taxon>
        <taxon>eudicotyledons</taxon>
        <taxon>Gunneridae</taxon>
        <taxon>Pentapetalae</taxon>
        <taxon>rosids</taxon>
        <taxon>malvids</taxon>
        <taxon>Malvales</taxon>
        <taxon>Malvaceae</taxon>
        <taxon>Malvoideae</taxon>
        <taxon>Hibiscus</taxon>
    </lineage>
</organism>
<protein>
    <submittedName>
        <fullName evidence="1">Uncharacterized protein</fullName>
    </submittedName>
</protein>
<sequence length="162" mass="17841">MARDSSLGLKDSNEVGKSIVNVVHNKVGPSLVKDGRTHKDVLLGNSGKANDVGSKNVPLIVSDNSGAKIPFVERFDDLLLIDIDDKEKTEFEDEHWIDEGKANGRSQFSLESTDRFCMGKTQYGDPKTLEDDIESLKFQEVNVVEGDTLSREDQKNTENAAG</sequence>
<evidence type="ECO:0000313" key="1">
    <source>
        <dbReference type="EMBL" id="KAK9028332.1"/>
    </source>
</evidence>